<organism evidence="4 5">
    <name type="scientific">Dreissena polymorpha</name>
    <name type="common">Zebra mussel</name>
    <name type="synonym">Mytilus polymorpha</name>
    <dbReference type="NCBI Taxonomy" id="45954"/>
    <lineage>
        <taxon>Eukaryota</taxon>
        <taxon>Metazoa</taxon>
        <taxon>Spiralia</taxon>
        <taxon>Lophotrochozoa</taxon>
        <taxon>Mollusca</taxon>
        <taxon>Bivalvia</taxon>
        <taxon>Autobranchia</taxon>
        <taxon>Heteroconchia</taxon>
        <taxon>Euheterodonta</taxon>
        <taxon>Imparidentia</taxon>
        <taxon>Neoheterodontei</taxon>
        <taxon>Myida</taxon>
        <taxon>Dreissenoidea</taxon>
        <taxon>Dreissenidae</taxon>
        <taxon>Dreissena</taxon>
    </lineage>
</organism>
<keyword evidence="1" id="KW-0479">Metal-binding</keyword>
<protein>
    <recommendedName>
        <fullName evidence="3">B box-type domain-containing protein</fullName>
    </recommendedName>
</protein>
<sequence>MKMNAYKRDDCLRSVGISCEICYYAFMSDCFYCEQCTQALCETCMQLHNNFKLLKGHTIIAVNNVSDRYCDLEVSDRHARKRNDYDYVLIKDNLERFKTVNTSTYVAESEQFTHGAKDANVTTNSLYDHVLKDEEVSSKLKAHWLTENAGVNTRISRQDNVDQSVQKRNPVDGINGEGISDISGKKAKRRAVCFSYEETDTAKMVSPLVTRTGS</sequence>
<dbReference type="AlphaFoldDB" id="A0A9D3Y286"/>
<dbReference type="PROSITE" id="PS50119">
    <property type="entry name" value="ZF_BBOX"/>
    <property type="match status" value="1"/>
</dbReference>
<dbReference type="GO" id="GO:0008270">
    <property type="term" value="F:zinc ion binding"/>
    <property type="evidence" value="ECO:0007669"/>
    <property type="project" value="UniProtKB-KW"/>
</dbReference>
<evidence type="ECO:0000259" key="3">
    <source>
        <dbReference type="PROSITE" id="PS50119"/>
    </source>
</evidence>
<dbReference type="Proteomes" id="UP000828390">
    <property type="component" value="Unassembled WGS sequence"/>
</dbReference>
<proteinExistence type="predicted"/>
<evidence type="ECO:0000313" key="5">
    <source>
        <dbReference type="Proteomes" id="UP000828390"/>
    </source>
</evidence>
<feature type="domain" description="B box-type" evidence="3">
    <location>
        <begin position="31"/>
        <end position="62"/>
    </location>
</feature>
<keyword evidence="5" id="KW-1185">Reference proteome</keyword>
<evidence type="ECO:0000313" key="4">
    <source>
        <dbReference type="EMBL" id="KAH3691295.1"/>
    </source>
</evidence>
<accession>A0A9D3Y286</accession>
<feature type="region of interest" description="Disordered" evidence="2">
    <location>
        <begin position="159"/>
        <end position="180"/>
    </location>
</feature>
<evidence type="ECO:0000256" key="1">
    <source>
        <dbReference type="PROSITE-ProRule" id="PRU00024"/>
    </source>
</evidence>
<comment type="caution">
    <text evidence="4">The sequence shown here is derived from an EMBL/GenBank/DDBJ whole genome shotgun (WGS) entry which is preliminary data.</text>
</comment>
<dbReference type="InterPro" id="IPR000315">
    <property type="entry name" value="Znf_B-box"/>
</dbReference>
<keyword evidence="1" id="KW-0863">Zinc-finger</keyword>
<evidence type="ECO:0000256" key="2">
    <source>
        <dbReference type="SAM" id="MobiDB-lite"/>
    </source>
</evidence>
<gene>
    <name evidence="4" type="ORF">DPMN_192047</name>
</gene>
<name>A0A9D3Y286_DREPO</name>
<reference evidence="4" key="2">
    <citation type="submission" date="2020-11" db="EMBL/GenBank/DDBJ databases">
        <authorList>
            <person name="McCartney M.A."/>
            <person name="Auch B."/>
            <person name="Kono T."/>
            <person name="Mallez S."/>
            <person name="Becker A."/>
            <person name="Gohl D.M."/>
            <person name="Silverstein K.A.T."/>
            <person name="Koren S."/>
            <person name="Bechman K.B."/>
            <person name="Herman A."/>
            <person name="Abrahante J.E."/>
            <person name="Garbe J."/>
        </authorList>
    </citation>
    <scope>NUCLEOTIDE SEQUENCE</scope>
    <source>
        <strain evidence="4">Duluth1</strain>
        <tissue evidence="4">Whole animal</tissue>
    </source>
</reference>
<dbReference type="EMBL" id="JAIWYP010000040">
    <property type="protein sequence ID" value="KAH3691295.1"/>
    <property type="molecule type" value="Genomic_DNA"/>
</dbReference>
<reference evidence="4" key="1">
    <citation type="journal article" date="2019" name="bioRxiv">
        <title>The Genome of the Zebra Mussel, Dreissena polymorpha: A Resource for Invasive Species Research.</title>
        <authorList>
            <person name="McCartney M.A."/>
            <person name="Auch B."/>
            <person name="Kono T."/>
            <person name="Mallez S."/>
            <person name="Zhang Y."/>
            <person name="Obille A."/>
            <person name="Becker A."/>
            <person name="Abrahante J.E."/>
            <person name="Garbe J."/>
            <person name="Badalamenti J.P."/>
            <person name="Herman A."/>
            <person name="Mangelson H."/>
            <person name="Liachko I."/>
            <person name="Sullivan S."/>
            <person name="Sone E.D."/>
            <person name="Koren S."/>
            <person name="Silverstein K.A.T."/>
            <person name="Beckman K.B."/>
            <person name="Gohl D.M."/>
        </authorList>
    </citation>
    <scope>NUCLEOTIDE SEQUENCE</scope>
    <source>
        <strain evidence="4">Duluth1</strain>
        <tissue evidence="4">Whole animal</tissue>
    </source>
</reference>
<keyword evidence="1" id="KW-0862">Zinc</keyword>
<dbReference type="Gene3D" id="3.30.160.60">
    <property type="entry name" value="Classic Zinc Finger"/>
    <property type="match status" value="1"/>
</dbReference>